<dbReference type="PANTHER" id="PTHR10775:SF173">
    <property type="match status" value="1"/>
</dbReference>
<accession>A0A8J6CYN2</accession>
<feature type="domain" description="DUF4216" evidence="2">
    <location>
        <begin position="668"/>
        <end position="744"/>
    </location>
</feature>
<name>A0A8J6CYN2_9ROSI</name>
<evidence type="ECO:0000259" key="3">
    <source>
        <dbReference type="Pfam" id="PF13963"/>
    </source>
</evidence>
<sequence>MILCPCKKCGNIYWHSCEVVYEHLIVDGFIRGYKKWIFHGECTSSGTSSMINPTYPDTDYHQNVRQDDMEDMLRDAFNMRSHGEESFPPDFIISEDCNITGNVFCETGTSAPNEEPNEEAAKFYNLLNEMNEELYEGSKYSKLSFYIRLFHLKCLGGWTGNSFTMLLEFLREMFPFAKIPQSCQDMKRLIKDLGLGYDKIHSCPNDCMLYWGDQKNQQSCHVCGKSRWMNSNTEDVNTDEGGAQLRKKPVKVLRYFPLIPRLQRLFMSSKTAESMTWHNDQRTDDGLLRHPADSLAWKSFDSKFPSFASDPRNVRLGLAADGFNPFKIMSTSYSTWPVVLVLYNLPPWICMKQSSFILSMIIPGEKGPGNDIDIYLQPLIKELKQLWSGVETYDVLRKENFNLRAALLWTINDFPAYANLSGWSTKGRYACPCCAAQTCSKWLLMGRSSLTWATVGEYRGAPEQTVGSEILFMLKDINFSYGKINQPPITQTRRRSRDESDDESDEEDDPNEAELWKKRSIFFELPYWEHNILRHNLDVMHIEKNVCENVIGTILNVDGKSKDNLQSRLDLVDMRIRRDLHPQVLPNGKYQLPPSIFSMSKKEKEVFCMVLKDIKFPDAFHTKYRERMRRTQNCGVVVNSSITSYASARDSNPVEGNVEYYGLLTDIIELDYYGRWKVILFRCDWANVNTARGIKKDQFGFTMVNFSRLIHTGQQLMDEPYVFSSQVKQVFYSKDPTDEGWYVVLRNTPRDLFDMGNGSRDDIVERSETLPFPEQNLDENIPSTSTQYQWVRDDVNEDIYE</sequence>
<gene>
    <name evidence="4" type="ORF">CXB51_017849</name>
</gene>
<dbReference type="AlphaFoldDB" id="A0A8J6CYN2"/>
<dbReference type="EMBL" id="JAHUZN010000007">
    <property type="protein sequence ID" value="KAG8489399.1"/>
    <property type="molecule type" value="Genomic_DNA"/>
</dbReference>
<organism evidence="4 5">
    <name type="scientific">Gossypium anomalum</name>
    <dbReference type="NCBI Taxonomy" id="47600"/>
    <lineage>
        <taxon>Eukaryota</taxon>
        <taxon>Viridiplantae</taxon>
        <taxon>Streptophyta</taxon>
        <taxon>Embryophyta</taxon>
        <taxon>Tracheophyta</taxon>
        <taxon>Spermatophyta</taxon>
        <taxon>Magnoliopsida</taxon>
        <taxon>eudicotyledons</taxon>
        <taxon>Gunneridae</taxon>
        <taxon>Pentapetalae</taxon>
        <taxon>rosids</taxon>
        <taxon>malvids</taxon>
        <taxon>Malvales</taxon>
        <taxon>Malvaceae</taxon>
        <taxon>Malvoideae</taxon>
        <taxon>Gossypium</taxon>
    </lineage>
</organism>
<feature type="region of interest" description="Disordered" evidence="1">
    <location>
        <begin position="485"/>
        <end position="512"/>
    </location>
</feature>
<dbReference type="Pfam" id="PF02992">
    <property type="entry name" value="Transposase_21"/>
    <property type="match status" value="1"/>
</dbReference>
<feature type="compositionally biased region" description="Acidic residues" evidence="1">
    <location>
        <begin position="499"/>
        <end position="512"/>
    </location>
</feature>
<keyword evidence="5" id="KW-1185">Reference proteome</keyword>
<comment type="caution">
    <text evidence="4">The sequence shown here is derived from an EMBL/GenBank/DDBJ whole genome shotgun (WGS) entry which is preliminary data.</text>
</comment>
<protein>
    <recommendedName>
        <fullName evidence="6">Transposase-associated domain-containing protein</fullName>
    </recommendedName>
</protein>
<evidence type="ECO:0000256" key="1">
    <source>
        <dbReference type="SAM" id="MobiDB-lite"/>
    </source>
</evidence>
<evidence type="ECO:0000313" key="4">
    <source>
        <dbReference type="EMBL" id="KAG8489399.1"/>
    </source>
</evidence>
<proteinExistence type="predicted"/>
<dbReference type="OrthoDB" id="1932595at2759"/>
<reference evidence="4 5" key="1">
    <citation type="journal article" date="2021" name="bioRxiv">
        <title>The Gossypium anomalum genome as a resource for cotton improvement and evolutionary analysis of hybrid incompatibility.</title>
        <authorList>
            <person name="Grover C.E."/>
            <person name="Yuan D."/>
            <person name="Arick M.A."/>
            <person name="Miller E.R."/>
            <person name="Hu G."/>
            <person name="Peterson D.G."/>
            <person name="Wendel J.F."/>
            <person name="Udall J.A."/>
        </authorList>
    </citation>
    <scope>NUCLEOTIDE SEQUENCE [LARGE SCALE GENOMIC DNA]</scope>
    <source>
        <strain evidence="4">JFW-Udall</strain>
        <tissue evidence="4">Leaf</tissue>
    </source>
</reference>
<evidence type="ECO:0008006" key="6">
    <source>
        <dbReference type="Google" id="ProtNLM"/>
    </source>
</evidence>
<dbReference type="InterPro" id="IPR004242">
    <property type="entry name" value="Transposase_21"/>
</dbReference>
<dbReference type="InterPro" id="IPR025312">
    <property type="entry name" value="DUF4216"/>
</dbReference>
<dbReference type="InterPro" id="IPR029480">
    <property type="entry name" value="Transpos_assoc"/>
</dbReference>
<dbReference type="Pfam" id="PF13952">
    <property type="entry name" value="DUF4216"/>
    <property type="match status" value="1"/>
</dbReference>
<evidence type="ECO:0000313" key="5">
    <source>
        <dbReference type="Proteomes" id="UP000701853"/>
    </source>
</evidence>
<dbReference type="Proteomes" id="UP000701853">
    <property type="component" value="Chromosome 7"/>
</dbReference>
<feature type="domain" description="Transposase-associated" evidence="3">
    <location>
        <begin position="2"/>
        <end position="41"/>
    </location>
</feature>
<dbReference type="Pfam" id="PF13963">
    <property type="entry name" value="Transpos_assoc"/>
    <property type="match status" value="1"/>
</dbReference>
<dbReference type="PANTHER" id="PTHR10775">
    <property type="entry name" value="OS08G0208400 PROTEIN"/>
    <property type="match status" value="1"/>
</dbReference>
<evidence type="ECO:0000259" key="2">
    <source>
        <dbReference type="Pfam" id="PF13952"/>
    </source>
</evidence>